<accession>A0A5C8KC16</accession>
<dbReference type="PROSITE" id="PS50206">
    <property type="entry name" value="RHODANESE_3"/>
    <property type="match status" value="1"/>
</dbReference>
<name>A0A5C8KC16_9BACT</name>
<dbReference type="InterPro" id="IPR036873">
    <property type="entry name" value="Rhodanese-like_dom_sf"/>
</dbReference>
<proteinExistence type="predicted"/>
<comment type="caution">
    <text evidence="2">The sequence shown here is derived from an EMBL/GenBank/DDBJ whole genome shotgun (WGS) entry which is preliminary data.</text>
</comment>
<evidence type="ECO:0000259" key="1">
    <source>
        <dbReference type="PROSITE" id="PS50206"/>
    </source>
</evidence>
<dbReference type="SUPFAM" id="SSF52821">
    <property type="entry name" value="Rhodanese/Cell cycle control phosphatase"/>
    <property type="match status" value="1"/>
</dbReference>
<dbReference type="InterPro" id="IPR052367">
    <property type="entry name" value="Thiosulfate_ST/Rhodanese-like"/>
</dbReference>
<dbReference type="AlphaFoldDB" id="A0A5C8KC16"/>
<dbReference type="InterPro" id="IPR001763">
    <property type="entry name" value="Rhodanese-like_dom"/>
</dbReference>
<organism evidence="2 3">
    <name type="scientific">Pontibacter qinzhouensis</name>
    <dbReference type="NCBI Taxonomy" id="2603253"/>
    <lineage>
        <taxon>Bacteria</taxon>
        <taxon>Pseudomonadati</taxon>
        <taxon>Bacteroidota</taxon>
        <taxon>Cytophagia</taxon>
        <taxon>Cytophagales</taxon>
        <taxon>Hymenobacteraceae</taxon>
        <taxon>Pontibacter</taxon>
    </lineage>
</organism>
<dbReference type="EMBL" id="VRTY01000012">
    <property type="protein sequence ID" value="TXK50495.1"/>
    <property type="molecule type" value="Genomic_DNA"/>
</dbReference>
<dbReference type="PANTHER" id="PTHR45431:SF3">
    <property type="entry name" value="RHODANESE-LIKE DOMAIN-CONTAINING PROTEIN 15, CHLOROPLASTIC"/>
    <property type="match status" value="1"/>
</dbReference>
<dbReference type="Gene3D" id="3.40.250.10">
    <property type="entry name" value="Rhodanese-like domain"/>
    <property type="match status" value="1"/>
</dbReference>
<dbReference type="OrthoDB" id="9808735at2"/>
<dbReference type="Proteomes" id="UP000321926">
    <property type="component" value="Unassembled WGS sequence"/>
</dbReference>
<feature type="domain" description="Rhodanese" evidence="1">
    <location>
        <begin position="41"/>
        <end position="130"/>
    </location>
</feature>
<sequence length="133" mass="15075">MKWIFAIVLIYLTSCAAPHQQERAQANTSLTATAYKEQHAKKKNTVLVDVRTSAEFEEGHLQGAQNADFLSKEFEQQMQHWDKNKTYYLYCASGNRSGKAAKLMEEAGFKHIYNIGGFKELKEAGLPVKHPKP</sequence>
<protein>
    <submittedName>
        <fullName evidence="2">Rhodanese-like domain-containing protein</fullName>
    </submittedName>
</protein>
<evidence type="ECO:0000313" key="2">
    <source>
        <dbReference type="EMBL" id="TXK50495.1"/>
    </source>
</evidence>
<dbReference type="SMART" id="SM00450">
    <property type="entry name" value="RHOD"/>
    <property type="match status" value="1"/>
</dbReference>
<dbReference type="RefSeq" id="WP_147920621.1">
    <property type="nucleotide sequence ID" value="NZ_VRTY01000012.1"/>
</dbReference>
<keyword evidence="3" id="KW-1185">Reference proteome</keyword>
<dbReference type="PANTHER" id="PTHR45431">
    <property type="entry name" value="RHODANESE-LIKE DOMAIN-CONTAINING PROTEIN 15, CHLOROPLASTIC"/>
    <property type="match status" value="1"/>
</dbReference>
<dbReference type="CDD" id="cd00158">
    <property type="entry name" value="RHOD"/>
    <property type="match status" value="1"/>
</dbReference>
<reference evidence="2 3" key="1">
    <citation type="submission" date="2019-08" db="EMBL/GenBank/DDBJ databases">
        <authorList>
            <person name="Shi S."/>
        </authorList>
    </citation>
    <scope>NUCLEOTIDE SEQUENCE [LARGE SCALE GENOMIC DNA]</scope>
    <source>
        <strain evidence="2 3">GY10130</strain>
    </source>
</reference>
<gene>
    <name evidence="2" type="ORF">FVR03_04750</name>
</gene>
<dbReference type="Pfam" id="PF00581">
    <property type="entry name" value="Rhodanese"/>
    <property type="match status" value="1"/>
</dbReference>
<evidence type="ECO:0000313" key="3">
    <source>
        <dbReference type="Proteomes" id="UP000321926"/>
    </source>
</evidence>